<feature type="domain" description="(S)-ureidoglycine aminohydrolase cupin" evidence="2">
    <location>
        <begin position="88"/>
        <end position="157"/>
    </location>
</feature>
<dbReference type="SUPFAM" id="SSF51182">
    <property type="entry name" value="RmlC-like cupins"/>
    <property type="match status" value="1"/>
</dbReference>
<dbReference type="AlphaFoldDB" id="A0A6V0GSL7"/>
<feature type="signal peptide" evidence="1">
    <location>
        <begin position="1"/>
        <end position="29"/>
    </location>
</feature>
<dbReference type="InterPro" id="IPR008579">
    <property type="entry name" value="UGlyAH_Cupin_dom"/>
</dbReference>
<organism evidence="3">
    <name type="scientific">Zooxanthella nutricula</name>
    <dbReference type="NCBI Taxonomy" id="1333877"/>
    <lineage>
        <taxon>Eukaryota</taxon>
        <taxon>Sar</taxon>
        <taxon>Alveolata</taxon>
        <taxon>Dinophyceae</taxon>
        <taxon>Peridiniales</taxon>
        <taxon>Peridiniales incertae sedis</taxon>
        <taxon>Zooxanthella</taxon>
    </lineage>
</organism>
<evidence type="ECO:0000256" key="1">
    <source>
        <dbReference type="SAM" id="SignalP"/>
    </source>
</evidence>
<dbReference type="EMBL" id="HBGW01011055">
    <property type="protein sequence ID" value="CAD9511365.1"/>
    <property type="molecule type" value="Transcribed_RNA"/>
</dbReference>
<accession>A0A6V0GSL7</accession>
<dbReference type="InterPro" id="IPR014710">
    <property type="entry name" value="RmlC-like_jellyroll"/>
</dbReference>
<protein>
    <recommendedName>
        <fullName evidence="2">(S)-ureidoglycine aminohydrolase cupin domain-containing protein</fullName>
    </recommendedName>
</protein>
<name>A0A6V0GSL7_9DINO</name>
<evidence type="ECO:0000313" key="3">
    <source>
        <dbReference type="EMBL" id="CAD9511365.1"/>
    </source>
</evidence>
<dbReference type="PANTHER" id="PTHR40943:SF1">
    <property type="entry name" value="CYTOPLASMIC PROTEIN"/>
    <property type="match status" value="1"/>
</dbReference>
<gene>
    <name evidence="3" type="ORF">BRAN1462_LOCUS6977</name>
</gene>
<dbReference type="Gene3D" id="2.60.120.10">
    <property type="entry name" value="Jelly Rolls"/>
    <property type="match status" value="1"/>
</dbReference>
<reference evidence="3" key="1">
    <citation type="submission" date="2021-01" db="EMBL/GenBank/DDBJ databases">
        <authorList>
            <person name="Corre E."/>
            <person name="Pelletier E."/>
            <person name="Niang G."/>
            <person name="Scheremetjew M."/>
            <person name="Finn R."/>
            <person name="Kale V."/>
            <person name="Holt S."/>
            <person name="Cochrane G."/>
            <person name="Meng A."/>
            <person name="Brown T."/>
            <person name="Cohen L."/>
        </authorList>
    </citation>
    <scope>NUCLEOTIDE SEQUENCE</scope>
    <source>
        <strain evidence="3">RCC3387</strain>
    </source>
</reference>
<proteinExistence type="predicted"/>
<feature type="chain" id="PRO_5030160660" description="(S)-ureidoglycine aminohydrolase cupin domain-containing protein" evidence="1">
    <location>
        <begin position="30"/>
        <end position="162"/>
    </location>
</feature>
<evidence type="ECO:0000259" key="2">
    <source>
        <dbReference type="Pfam" id="PF05899"/>
    </source>
</evidence>
<sequence length="162" mass="17392">MLTFGLCTFARLLLLPLLMLLGVPAAVSADDGSEGTCAAGSCTEGESEPLPSEYLRMSVTPQGTHKLWRAGSDVGNPQVSTRLFDKGNTMGTGLWECTPGSWSITRDSTESFLVLKGAATLYDSDGALRVKLRPGVWHTTPAGWSGRWVVEETLRKLFVVTA</sequence>
<dbReference type="Pfam" id="PF05899">
    <property type="entry name" value="Cupin_3"/>
    <property type="match status" value="1"/>
</dbReference>
<dbReference type="InterPro" id="IPR011051">
    <property type="entry name" value="RmlC_Cupin_sf"/>
</dbReference>
<dbReference type="PANTHER" id="PTHR40943">
    <property type="entry name" value="CYTOPLASMIC PROTEIN-RELATED"/>
    <property type="match status" value="1"/>
</dbReference>
<keyword evidence="1" id="KW-0732">Signal</keyword>